<dbReference type="PROSITE" id="PS50158">
    <property type="entry name" value="ZF_CCHC"/>
    <property type="match status" value="1"/>
</dbReference>
<dbReference type="SUPFAM" id="SSF57756">
    <property type="entry name" value="Retrovirus zinc finger-like domains"/>
    <property type="match status" value="1"/>
</dbReference>
<dbReference type="GO" id="GO:0008270">
    <property type="term" value="F:zinc ion binding"/>
    <property type="evidence" value="ECO:0007669"/>
    <property type="project" value="UniProtKB-KW"/>
</dbReference>
<dbReference type="AlphaFoldDB" id="A0AAF0QWJ7"/>
<dbReference type="Pfam" id="PF08284">
    <property type="entry name" value="RVP_2"/>
    <property type="match status" value="1"/>
</dbReference>
<dbReference type="InterPro" id="IPR021109">
    <property type="entry name" value="Peptidase_aspartic_dom_sf"/>
</dbReference>
<dbReference type="Proteomes" id="UP001234989">
    <property type="component" value="Chromosome 4"/>
</dbReference>
<organism evidence="4 5">
    <name type="scientific">Solanum verrucosum</name>
    <dbReference type="NCBI Taxonomy" id="315347"/>
    <lineage>
        <taxon>Eukaryota</taxon>
        <taxon>Viridiplantae</taxon>
        <taxon>Streptophyta</taxon>
        <taxon>Embryophyta</taxon>
        <taxon>Tracheophyta</taxon>
        <taxon>Spermatophyta</taxon>
        <taxon>Magnoliopsida</taxon>
        <taxon>eudicotyledons</taxon>
        <taxon>Gunneridae</taxon>
        <taxon>Pentapetalae</taxon>
        <taxon>asterids</taxon>
        <taxon>lamiids</taxon>
        <taxon>Solanales</taxon>
        <taxon>Solanaceae</taxon>
        <taxon>Solanoideae</taxon>
        <taxon>Solaneae</taxon>
        <taxon>Solanum</taxon>
    </lineage>
</organism>
<dbReference type="SMART" id="SM00343">
    <property type="entry name" value="ZnF_C2HC"/>
    <property type="match status" value="1"/>
</dbReference>
<dbReference type="Gene3D" id="2.40.70.10">
    <property type="entry name" value="Acid Proteases"/>
    <property type="match status" value="1"/>
</dbReference>
<accession>A0AAF0QWJ7</accession>
<evidence type="ECO:0000313" key="4">
    <source>
        <dbReference type="EMBL" id="WMV27244.1"/>
    </source>
</evidence>
<dbReference type="InterPro" id="IPR001878">
    <property type="entry name" value="Znf_CCHC"/>
</dbReference>
<evidence type="ECO:0000313" key="5">
    <source>
        <dbReference type="Proteomes" id="UP001234989"/>
    </source>
</evidence>
<dbReference type="Pfam" id="PF00098">
    <property type="entry name" value="zf-CCHC"/>
    <property type="match status" value="1"/>
</dbReference>
<gene>
    <name evidence="4" type="ORF">MTR67_020629</name>
</gene>
<protein>
    <recommendedName>
        <fullName evidence="3">CCHC-type domain-containing protein</fullName>
    </recommendedName>
</protein>
<dbReference type="EMBL" id="CP133615">
    <property type="protein sequence ID" value="WMV27244.1"/>
    <property type="molecule type" value="Genomic_DNA"/>
</dbReference>
<feature type="region of interest" description="Disordered" evidence="2">
    <location>
        <begin position="60"/>
        <end position="115"/>
    </location>
</feature>
<sequence>MLATKLIQFAMPVSTSSYSETLSHNFQDSQGVAPSTDDTPSFDCTCYYCGEPGHMRRDCPHPRVLDSMQQPSRAVVPAGNGNNGRERPQGGRGGNQQGREGRGNGNACRGNAHSGKEVARQDDRAWCYAFLGKNEAETSDAVITFTILVCDQMANMLFNPGSTFSYVSVRFASKFDMICDMFDASIHVSTLVGESIIVTHVYRACPILFMGFQTWADLVILDMTDFNIILVMTWLSPYYVVLNCNTMSVGKS</sequence>
<dbReference type="Gene3D" id="4.10.60.10">
    <property type="entry name" value="Zinc finger, CCHC-type"/>
    <property type="match status" value="1"/>
</dbReference>
<feature type="domain" description="CCHC-type" evidence="3">
    <location>
        <begin position="46"/>
        <end position="60"/>
    </location>
</feature>
<evidence type="ECO:0000259" key="3">
    <source>
        <dbReference type="PROSITE" id="PS50158"/>
    </source>
</evidence>
<evidence type="ECO:0000256" key="1">
    <source>
        <dbReference type="PROSITE-ProRule" id="PRU00047"/>
    </source>
</evidence>
<evidence type="ECO:0000256" key="2">
    <source>
        <dbReference type="SAM" id="MobiDB-lite"/>
    </source>
</evidence>
<proteinExistence type="predicted"/>
<name>A0AAF0QWJ7_SOLVR</name>
<dbReference type="InterPro" id="IPR036875">
    <property type="entry name" value="Znf_CCHC_sf"/>
</dbReference>
<keyword evidence="1" id="KW-0479">Metal-binding</keyword>
<keyword evidence="1" id="KW-0862">Zinc</keyword>
<reference evidence="4" key="1">
    <citation type="submission" date="2023-08" db="EMBL/GenBank/DDBJ databases">
        <title>A de novo genome assembly of Solanum verrucosum Schlechtendal, a Mexican diploid species geographically isolated from the other diploid A-genome species in potato relatives.</title>
        <authorList>
            <person name="Hosaka K."/>
        </authorList>
    </citation>
    <scope>NUCLEOTIDE SEQUENCE</scope>
    <source>
        <tissue evidence="4">Young leaves</tissue>
    </source>
</reference>
<dbReference type="GO" id="GO:0003676">
    <property type="term" value="F:nucleic acid binding"/>
    <property type="evidence" value="ECO:0007669"/>
    <property type="project" value="InterPro"/>
</dbReference>
<keyword evidence="5" id="KW-1185">Reference proteome</keyword>
<keyword evidence="1" id="KW-0863">Zinc-finger</keyword>
<dbReference type="CDD" id="cd00303">
    <property type="entry name" value="retropepsin_like"/>
    <property type="match status" value="1"/>
</dbReference>